<feature type="region of interest" description="Disordered" evidence="1">
    <location>
        <begin position="219"/>
        <end position="267"/>
    </location>
</feature>
<feature type="region of interest" description="Disordered" evidence="1">
    <location>
        <begin position="142"/>
        <end position="174"/>
    </location>
</feature>
<dbReference type="NCBIfam" id="TIGR02284">
    <property type="entry name" value="PA2169 family four-helix-bundle protein"/>
    <property type="match status" value="1"/>
</dbReference>
<dbReference type="Gene3D" id="1.20.1260.10">
    <property type="match status" value="1"/>
</dbReference>
<reference evidence="3 4" key="1">
    <citation type="submission" date="2020-01" db="EMBL/GenBank/DDBJ databases">
        <authorList>
            <person name="Kim M."/>
        </authorList>
    </citation>
    <scope>NUCLEOTIDE SEQUENCE [LARGE SCALE GENOMIC DNA]</scope>
    <source>
        <strain evidence="3 4">BT10</strain>
    </source>
</reference>
<dbReference type="AlphaFoldDB" id="A0A6P1P3U9"/>
<gene>
    <name evidence="3" type="ORF">GU926_17405</name>
</gene>
<proteinExistence type="predicted"/>
<dbReference type="EMBL" id="CP047897">
    <property type="protein sequence ID" value="QHL89109.1"/>
    <property type="molecule type" value="Genomic_DNA"/>
</dbReference>
<dbReference type="InterPro" id="IPR012347">
    <property type="entry name" value="Ferritin-like"/>
</dbReference>
<name>A0A6P1P3U9_9BACT</name>
<evidence type="ECO:0000313" key="3">
    <source>
        <dbReference type="EMBL" id="QHL89109.1"/>
    </source>
</evidence>
<dbReference type="RefSeq" id="WP_160694147.1">
    <property type="nucleotide sequence ID" value="NZ_CP047897.1"/>
</dbReference>
<protein>
    <submittedName>
        <fullName evidence="3">PA2169 family four-helix-bundle protein</fullName>
    </submittedName>
</protein>
<dbReference type="Pfam" id="PF09537">
    <property type="entry name" value="DUF2383"/>
    <property type="match status" value="1"/>
</dbReference>
<sequence>MPSSENQKIVAVLRELNEFVHDGMEGYERAAQESKDELRKDIYRKFSQQRLAFANELNMIIQRHGGSPERDTTMKGKLYRQWMDFKAALTGRDEDSILGSNIYGEEWAQKAYRDALDHELPYDVRGIILRQREASSEVLQRLHQMRSGNPASADSSYLNDQYERHSSNGSSHGLTPLKTALYAAGAAAGAALVYGLLTKRIPTDKLMAGITSLTKNVDLSGLTKKGGNNGTSGSTASASTNSSDAAGKSAGNSTKASGSSAKKGTKA</sequence>
<dbReference type="SUPFAM" id="SSF47240">
    <property type="entry name" value="Ferritin-like"/>
    <property type="match status" value="1"/>
</dbReference>
<dbReference type="InterPro" id="IPR009078">
    <property type="entry name" value="Ferritin-like_SF"/>
</dbReference>
<dbReference type="InterPro" id="IPR011971">
    <property type="entry name" value="CHP02284"/>
</dbReference>
<feature type="domain" description="DUF2383" evidence="2">
    <location>
        <begin position="9"/>
        <end position="117"/>
    </location>
</feature>
<dbReference type="InterPro" id="IPR019052">
    <property type="entry name" value="DUF2383"/>
</dbReference>
<evidence type="ECO:0000256" key="1">
    <source>
        <dbReference type="SAM" id="MobiDB-lite"/>
    </source>
</evidence>
<evidence type="ECO:0000259" key="2">
    <source>
        <dbReference type="Pfam" id="PF09537"/>
    </source>
</evidence>
<organism evidence="3 4">
    <name type="scientific">Nibribacter ruber</name>
    <dbReference type="NCBI Taxonomy" id="2698458"/>
    <lineage>
        <taxon>Bacteria</taxon>
        <taxon>Pseudomonadati</taxon>
        <taxon>Bacteroidota</taxon>
        <taxon>Cytophagia</taxon>
        <taxon>Cytophagales</taxon>
        <taxon>Hymenobacteraceae</taxon>
        <taxon>Nibribacter</taxon>
    </lineage>
</organism>
<keyword evidence="4" id="KW-1185">Reference proteome</keyword>
<evidence type="ECO:0000313" key="4">
    <source>
        <dbReference type="Proteomes" id="UP000464214"/>
    </source>
</evidence>
<accession>A0A6P1P3U9</accession>
<feature type="compositionally biased region" description="Polar residues" evidence="1">
    <location>
        <begin position="146"/>
        <end position="159"/>
    </location>
</feature>
<dbReference type="Proteomes" id="UP000464214">
    <property type="component" value="Chromosome"/>
</dbReference>
<dbReference type="KEGG" id="nib:GU926_17405"/>